<reference evidence="1" key="1">
    <citation type="submission" date="2021-01" db="EMBL/GenBank/DDBJ databases">
        <authorList>
            <person name="Corre E."/>
            <person name="Pelletier E."/>
            <person name="Niang G."/>
            <person name="Scheremetjew M."/>
            <person name="Finn R."/>
            <person name="Kale V."/>
            <person name="Holt S."/>
            <person name="Cochrane G."/>
            <person name="Meng A."/>
            <person name="Brown T."/>
            <person name="Cohen L."/>
        </authorList>
    </citation>
    <scope>NUCLEOTIDE SEQUENCE</scope>
    <source>
        <strain evidence="1">SAG 11-49</strain>
    </source>
</reference>
<gene>
    <name evidence="1" type="ORF">CLEI1391_LOCUS4135</name>
</gene>
<proteinExistence type="predicted"/>
<evidence type="ECO:0008006" key="2">
    <source>
        <dbReference type="Google" id="ProtNLM"/>
    </source>
</evidence>
<dbReference type="AlphaFoldDB" id="A0A7S0WKS7"/>
<protein>
    <recommendedName>
        <fullName evidence="2">Tc1-like transposase DDE domain-containing protein</fullName>
    </recommendedName>
</protein>
<name>A0A7S0WKS7_9CHLO</name>
<accession>A0A7S0WKS7</accession>
<dbReference type="EMBL" id="HBFB01007351">
    <property type="protein sequence ID" value="CAD8670425.1"/>
    <property type="molecule type" value="Transcribed_RNA"/>
</dbReference>
<sequence>MKGCSSSCQPSHHLSHITHHTCHSFTHCLNERHTPSQGNPKQSWRIEYYAAVTYHYGPLFIKIMSGTRPLCEGQEEYMIRDQKGVCIRVARAPTAEEIQDFIVDCSKEIERLKRTGRIPKSMTPVWSLDRTSIHTSACSWEGRADKPAGDYETAMPPTYSPDLHKVIEHVHGTVTLAFRKWMLSLKTSGPSKIDGWAKQIKSIFKNSITTAGIQRDINSLLDTYDEVIRLEGGWPARKFR</sequence>
<organism evidence="1">
    <name type="scientific">Chlamydomonas leiostraca</name>
    <dbReference type="NCBI Taxonomy" id="1034604"/>
    <lineage>
        <taxon>Eukaryota</taxon>
        <taxon>Viridiplantae</taxon>
        <taxon>Chlorophyta</taxon>
        <taxon>core chlorophytes</taxon>
        <taxon>Chlorophyceae</taxon>
        <taxon>CS clade</taxon>
        <taxon>Chlamydomonadales</taxon>
        <taxon>Chlamydomonadaceae</taxon>
        <taxon>Chlamydomonas</taxon>
    </lineage>
</organism>
<evidence type="ECO:0000313" key="1">
    <source>
        <dbReference type="EMBL" id="CAD8670425.1"/>
    </source>
</evidence>